<dbReference type="Pfam" id="PF01381">
    <property type="entry name" value="HTH_3"/>
    <property type="match status" value="1"/>
</dbReference>
<dbReference type="GO" id="GO:0006355">
    <property type="term" value="P:regulation of DNA-templated transcription"/>
    <property type="evidence" value="ECO:0007669"/>
    <property type="project" value="InterPro"/>
</dbReference>
<reference evidence="2 3" key="1">
    <citation type="submission" date="2016-01" db="EMBL/GenBank/DDBJ databases">
        <title>Whole genome sequencing of Myroides marinus L41.</title>
        <authorList>
            <person name="Hong K.W."/>
        </authorList>
    </citation>
    <scope>NUCLEOTIDE SEQUENCE [LARGE SCALE GENOMIC DNA]</scope>
    <source>
        <strain evidence="2 3">L41</strain>
    </source>
</reference>
<protein>
    <submittedName>
        <fullName evidence="2">DNA-binding protein</fullName>
    </submittedName>
</protein>
<comment type="caution">
    <text evidence="2">The sequence shown here is derived from an EMBL/GenBank/DDBJ whole genome shotgun (WGS) entry which is preliminary data.</text>
</comment>
<organism evidence="2 3">
    <name type="scientific">Myroides marinus</name>
    <dbReference type="NCBI Taxonomy" id="703342"/>
    <lineage>
        <taxon>Bacteria</taxon>
        <taxon>Pseudomonadati</taxon>
        <taxon>Bacteroidota</taxon>
        <taxon>Flavobacteriia</taxon>
        <taxon>Flavobacteriales</taxon>
        <taxon>Flavobacteriaceae</taxon>
        <taxon>Myroides</taxon>
    </lineage>
</organism>
<gene>
    <name evidence="2" type="ORF">AV926_04045</name>
</gene>
<evidence type="ECO:0000259" key="1">
    <source>
        <dbReference type="PROSITE" id="PS50943"/>
    </source>
</evidence>
<dbReference type="RefSeq" id="WP_038986664.1">
    <property type="nucleotide sequence ID" value="NZ_JACAJP010000010.1"/>
</dbReference>
<dbReference type="Gene3D" id="1.10.260.40">
    <property type="entry name" value="lambda repressor-like DNA-binding domains"/>
    <property type="match status" value="1"/>
</dbReference>
<keyword evidence="2" id="KW-0238">DNA-binding</keyword>
<dbReference type="PANTHER" id="PTHR40455:SF1">
    <property type="entry name" value="ANTITOXIN HIGA"/>
    <property type="match status" value="1"/>
</dbReference>
<proteinExistence type="predicted"/>
<dbReference type="EMBL" id="LQNU01000035">
    <property type="protein sequence ID" value="KZE83852.1"/>
    <property type="molecule type" value="Genomic_DNA"/>
</dbReference>
<feature type="domain" description="HTH cro/C1-type" evidence="1">
    <location>
        <begin position="61"/>
        <end position="114"/>
    </location>
</feature>
<dbReference type="SMART" id="SM00530">
    <property type="entry name" value="HTH_XRE"/>
    <property type="match status" value="1"/>
</dbReference>
<accession>A0A164AH68</accession>
<name>A0A164AH68_9FLAO</name>
<dbReference type="SUPFAM" id="SSF47413">
    <property type="entry name" value="lambda repressor-like DNA-binding domains"/>
    <property type="match status" value="1"/>
</dbReference>
<dbReference type="InterPro" id="IPR039060">
    <property type="entry name" value="Antitox_HigA"/>
</dbReference>
<dbReference type="Proteomes" id="UP000076630">
    <property type="component" value="Unassembled WGS sequence"/>
</dbReference>
<sequence length="118" mass="13812">MKLRLLKTEKDYQEALIRLEDIFDAVPGTEQGDELEILGVLIEKYENEHFFIDFPDPIEAIKFRMDQMGFSQNDLAEIIGQKSHASEVLNRKRKLSLDMIRKIAEKMHISSEVLIQNY</sequence>
<evidence type="ECO:0000313" key="2">
    <source>
        <dbReference type="EMBL" id="KZE83852.1"/>
    </source>
</evidence>
<dbReference type="AlphaFoldDB" id="A0A164AH68"/>
<dbReference type="CDD" id="cd00093">
    <property type="entry name" value="HTH_XRE"/>
    <property type="match status" value="1"/>
</dbReference>
<keyword evidence="3" id="KW-1185">Reference proteome</keyword>
<evidence type="ECO:0000313" key="3">
    <source>
        <dbReference type="Proteomes" id="UP000076630"/>
    </source>
</evidence>
<dbReference type="InterPro" id="IPR010982">
    <property type="entry name" value="Lambda_DNA-bd_dom_sf"/>
</dbReference>
<dbReference type="OrthoDB" id="9796786at2"/>
<dbReference type="PANTHER" id="PTHR40455">
    <property type="entry name" value="ANTITOXIN HIGA"/>
    <property type="match status" value="1"/>
</dbReference>
<dbReference type="GO" id="GO:0001046">
    <property type="term" value="F:core promoter sequence-specific DNA binding"/>
    <property type="evidence" value="ECO:0007669"/>
    <property type="project" value="TreeGrafter"/>
</dbReference>
<dbReference type="InterPro" id="IPR001387">
    <property type="entry name" value="Cro/C1-type_HTH"/>
</dbReference>
<dbReference type="PROSITE" id="PS50943">
    <property type="entry name" value="HTH_CROC1"/>
    <property type="match status" value="1"/>
</dbReference>